<dbReference type="Gene3D" id="3.40.50.1700">
    <property type="entry name" value="Glycoside hydrolase family 3 C-terminal domain"/>
    <property type="match status" value="1"/>
</dbReference>
<dbReference type="InterPro" id="IPR036962">
    <property type="entry name" value="Glyco_hydro_3_N_sf"/>
</dbReference>
<evidence type="ECO:0000256" key="4">
    <source>
        <dbReference type="ARBA" id="ARBA00022729"/>
    </source>
</evidence>
<dbReference type="GO" id="GO:0009505">
    <property type="term" value="C:plant-type cell wall"/>
    <property type="evidence" value="ECO:0007669"/>
    <property type="project" value="TreeGrafter"/>
</dbReference>
<evidence type="ECO:0000256" key="7">
    <source>
        <dbReference type="ARBA" id="ARBA00023295"/>
    </source>
</evidence>
<dbReference type="InterPro" id="IPR036881">
    <property type="entry name" value="Glyco_hydro_3_C_sf"/>
</dbReference>
<comment type="subcellular location">
    <subcellularLocation>
        <location evidence="1">Secreted</location>
    </subcellularLocation>
</comment>
<proteinExistence type="inferred from homology"/>
<dbReference type="SUPFAM" id="SSF51445">
    <property type="entry name" value="(Trans)glycosidases"/>
    <property type="match status" value="1"/>
</dbReference>
<dbReference type="InterPro" id="IPR044993">
    <property type="entry name" value="BXL"/>
</dbReference>
<feature type="signal peptide" evidence="8">
    <location>
        <begin position="1"/>
        <end position="24"/>
    </location>
</feature>
<keyword evidence="11" id="KW-1185">Reference proteome</keyword>
<name>A0AAP0B6S2_9ASPA</name>
<dbReference type="Proteomes" id="UP001418222">
    <property type="component" value="Unassembled WGS sequence"/>
</dbReference>
<keyword evidence="4 8" id="KW-0732">Signal</keyword>
<dbReference type="GO" id="GO:0005576">
    <property type="term" value="C:extracellular region"/>
    <property type="evidence" value="ECO:0007669"/>
    <property type="project" value="UniProtKB-SubCell"/>
</dbReference>
<dbReference type="GO" id="GO:0046556">
    <property type="term" value="F:alpha-L-arabinofuranosidase activity"/>
    <property type="evidence" value="ECO:0007669"/>
    <property type="project" value="TreeGrafter"/>
</dbReference>
<keyword evidence="5" id="KW-0378">Hydrolase</keyword>
<keyword evidence="6" id="KW-0325">Glycoprotein</keyword>
<evidence type="ECO:0000256" key="2">
    <source>
        <dbReference type="ARBA" id="ARBA00005336"/>
    </source>
</evidence>
<dbReference type="SUPFAM" id="SSF52279">
    <property type="entry name" value="Beta-D-glucan exohydrolase, C-terminal domain"/>
    <property type="match status" value="1"/>
</dbReference>
<dbReference type="EMBL" id="JBBWWQ010000014">
    <property type="protein sequence ID" value="KAK8930507.1"/>
    <property type="molecule type" value="Genomic_DNA"/>
</dbReference>
<gene>
    <name evidence="10" type="primary">BXL7</name>
    <name evidence="10" type="ORF">KSP39_PZI016623</name>
</gene>
<evidence type="ECO:0000256" key="3">
    <source>
        <dbReference type="ARBA" id="ARBA00022525"/>
    </source>
</evidence>
<dbReference type="AlphaFoldDB" id="A0AAP0B6S2"/>
<accession>A0AAP0B6S2</accession>
<comment type="similarity">
    <text evidence="2">Belongs to the glycosyl hydrolase 3 family.</text>
</comment>
<feature type="domain" description="Fibronectin type III-like" evidence="9">
    <location>
        <begin position="698"/>
        <end position="768"/>
    </location>
</feature>
<dbReference type="InterPro" id="IPR002772">
    <property type="entry name" value="Glyco_hydro_3_C"/>
</dbReference>
<dbReference type="PANTHER" id="PTHR42721:SF3">
    <property type="entry name" value="BETA-D-XYLOSIDASE 5-RELATED"/>
    <property type="match status" value="1"/>
</dbReference>
<dbReference type="PANTHER" id="PTHR42721">
    <property type="entry name" value="SUGAR HYDROLASE-RELATED"/>
    <property type="match status" value="1"/>
</dbReference>
<dbReference type="InterPro" id="IPR017853">
    <property type="entry name" value="GH"/>
</dbReference>
<dbReference type="InterPro" id="IPR013783">
    <property type="entry name" value="Ig-like_fold"/>
</dbReference>
<keyword evidence="7" id="KW-0326">Glycosidase</keyword>
<dbReference type="FunFam" id="3.20.20.300:FF:000004">
    <property type="entry name" value="probable beta-D-xylosidase 7"/>
    <property type="match status" value="1"/>
</dbReference>
<evidence type="ECO:0000256" key="8">
    <source>
        <dbReference type="SAM" id="SignalP"/>
    </source>
</evidence>
<dbReference type="GO" id="GO:0031222">
    <property type="term" value="P:arabinan catabolic process"/>
    <property type="evidence" value="ECO:0007669"/>
    <property type="project" value="TreeGrafter"/>
</dbReference>
<comment type="caution">
    <text evidence="10">The sequence shown here is derived from an EMBL/GenBank/DDBJ whole genome shotgun (WGS) entry which is preliminary data.</text>
</comment>
<dbReference type="InterPro" id="IPR026891">
    <property type="entry name" value="Fn3-like"/>
</dbReference>
<dbReference type="PRINTS" id="PR00133">
    <property type="entry name" value="GLHYDRLASE3"/>
</dbReference>
<dbReference type="Pfam" id="PF00933">
    <property type="entry name" value="Glyco_hydro_3"/>
    <property type="match status" value="1"/>
</dbReference>
<keyword evidence="3" id="KW-0964">Secreted</keyword>
<evidence type="ECO:0000256" key="1">
    <source>
        <dbReference type="ARBA" id="ARBA00004613"/>
    </source>
</evidence>
<dbReference type="InterPro" id="IPR001764">
    <property type="entry name" value="Glyco_hydro_3_N"/>
</dbReference>
<protein>
    <submittedName>
        <fullName evidence="10">Beta-D-xylosidase 7</fullName>
    </submittedName>
</protein>
<dbReference type="Pfam" id="PF01915">
    <property type="entry name" value="Glyco_hydro_3_C"/>
    <property type="match status" value="1"/>
</dbReference>
<dbReference type="SMART" id="SM01217">
    <property type="entry name" value="Fn3_like"/>
    <property type="match status" value="1"/>
</dbReference>
<evidence type="ECO:0000256" key="5">
    <source>
        <dbReference type="ARBA" id="ARBA00022801"/>
    </source>
</evidence>
<evidence type="ECO:0000259" key="9">
    <source>
        <dbReference type="SMART" id="SM01217"/>
    </source>
</evidence>
<dbReference type="Gene3D" id="2.60.40.10">
    <property type="entry name" value="Immunoglobulins"/>
    <property type="match status" value="1"/>
</dbReference>
<evidence type="ECO:0000256" key="6">
    <source>
        <dbReference type="ARBA" id="ARBA00023180"/>
    </source>
</evidence>
<feature type="chain" id="PRO_5043030021" evidence="8">
    <location>
        <begin position="25"/>
        <end position="775"/>
    </location>
</feature>
<dbReference type="Pfam" id="PF14310">
    <property type="entry name" value="Fn3-like"/>
    <property type="match status" value="1"/>
</dbReference>
<sequence length="775" mass="85093">MITILIIPFTFLLPLLLLPSPVISSIPPFSCDTSHPSTKGYSFCKKTLPIHQRVDDLISRLSLREKISQLGDRAPPIPRLGLPAYKWWSEALHGVSDAGRGIHYNGGPISTGTSFPQVILTAASFNPFLWYRIGEAIGTEARALYNAGQAEGLTFWAPNINIFRDPRWGRGQETPGEDPLTTSKYSVSYVRGVQGDSYQGKRGGGGGGLKASACCKHFTAYDLDRWNGVVRYSFNAKVSVQDLEDTYQPPFKSCVEEGRASGIMCSYNQVNGVPTCADYKLLTKTARGLWGFDGYITSDCDAVSVIYTNQNYTKTPEDAVAITFKAGMDVNCGDYVQKYAYSAIQKGKLSENDIDRALHNLFSVRMRLGFFNGSPKNLLYGNIVSKQVCSPPHQYLALEAARDGIVLLKNSKKILPLSKPKVSSIGVIGPNANRASILLGNYNGPPCKSSTPLQVLQNYVKNTRFVAGCDAVVCNTSHIDEAVKLASSVDYVILFMGLDQTVEREDFDREDLVLPGMQQRLITSVAGAAKRPVILVLFCGGPVDVSFVKGNDKIGGVLWGGYPGEAGGLAIAEIIFGEHNPGGRLPLTWYPQEFTRVPMTDMRMRADPASGYPGRTYRFYTGNPVFEFGHGLSYSTFAYKFKSVPRTPLFLDKSITVVQSKSGITSHDISKMSILDCEALKFSVLIEVENKGFMDGKHSVLLFLRRSSSERGRAGKQLVAFESVNLKAGGRDDVEFVLKPCEHFAHTEEDGRKVLDEGTHFLVVGEEEFEFGIMA</sequence>
<organism evidence="10 11">
    <name type="scientific">Platanthera zijinensis</name>
    <dbReference type="NCBI Taxonomy" id="2320716"/>
    <lineage>
        <taxon>Eukaryota</taxon>
        <taxon>Viridiplantae</taxon>
        <taxon>Streptophyta</taxon>
        <taxon>Embryophyta</taxon>
        <taxon>Tracheophyta</taxon>
        <taxon>Spermatophyta</taxon>
        <taxon>Magnoliopsida</taxon>
        <taxon>Liliopsida</taxon>
        <taxon>Asparagales</taxon>
        <taxon>Orchidaceae</taxon>
        <taxon>Orchidoideae</taxon>
        <taxon>Orchideae</taxon>
        <taxon>Orchidinae</taxon>
        <taxon>Platanthera</taxon>
    </lineage>
</organism>
<dbReference type="GO" id="GO:0009044">
    <property type="term" value="F:xylan 1,4-beta-xylosidase activity"/>
    <property type="evidence" value="ECO:0007669"/>
    <property type="project" value="InterPro"/>
</dbReference>
<dbReference type="FunFam" id="3.40.50.1700:FF:000001">
    <property type="entry name" value="probable beta-D-xylosidase 2"/>
    <property type="match status" value="1"/>
</dbReference>
<reference evidence="10 11" key="1">
    <citation type="journal article" date="2022" name="Nat. Plants">
        <title>Genomes of leafy and leafless Platanthera orchids illuminate the evolution of mycoheterotrophy.</title>
        <authorList>
            <person name="Li M.H."/>
            <person name="Liu K.W."/>
            <person name="Li Z."/>
            <person name="Lu H.C."/>
            <person name="Ye Q.L."/>
            <person name="Zhang D."/>
            <person name="Wang J.Y."/>
            <person name="Li Y.F."/>
            <person name="Zhong Z.M."/>
            <person name="Liu X."/>
            <person name="Yu X."/>
            <person name="Liu D.K."/>
            <person name="Tu X.D."/>
            <person name="Liu B."/>
            <person name="Hao Y."/>
            <person name="Liao X.Y."/>
            <person name="Jiang Y.T."/>
            <person name="Sun W.H."/>
            <person name="Chen J."/>
            <person name="Chen Y.Q."/>
            <person name="Ai Y."/>
            <person name="Zhai J.W."/>
            <person name="Wu S.S."/>
            <person name="Zhou Z."/>
            <person name="Hsiao Y.Y."/>
            <person name="Wu W.L."/>
            <person name="Chen Y.Y."/>
            <person name="Lin Y.F."/>
            <person name="Hsu J.L."/>
            <person name="Li C.Y."/>
            <person name="Wang Z.W."/>
            <person name="Zhao X."/>
            <person name="Zhong W.Y."/>
            <person name="Ma X.K."/>
            <person name="Ma L."/>
            <person name="Huang J."/>
            <person name="Chen G.Z."/>
            <person name="Huang M.Z."/>
            <person name="Huang L."/>
            <person name="Peng D.H."/>
            <person name="Luo Y.B."/>
            <person name="Zou S.Q."/>
            <person name="Chen S.P."/>
            <person name="Lan S."/>
            <person name="Tsai W.C."/>
            <person name="Van de Peer Y."/>
            <person name="Liu Z.J."/>
        </authorList>
    </citation>
    <scope>NUCLEOTIDE SEQUENCE [LARGE SCALE GENOMIC DNA]</scope>
    <source>
        <strain evidence="10">Lor287</strain>
    </source>
</reference>
<dbReference type="GO" id="GO:0045493">
    <property type="term" value="P:xylan catabolic process"/>
    <property type="evidence" value="ECO:0007669"/>
    <property type="project" value="InterPro"/>
</dbReference>
<dbReference type="Gene3D" id="3.20.20.300">
    <property type="entry name" value="Glycoside hydrolase, family 3, N-terminal domain"/>
    <property type="match status" value="1"/>
</dbReference>
<evidence type="ECO:0000313" key="11">
    <source>
        <dbReference type="Proteomes" id="UP001418222"/>
    </source>
</evidence>
<evidence type="ECO:0000313" key="10">
    <source>
        <dbReference type="EMBL" id="KAK8930507.1"/>
    </source>
</evidence>